<evidence type="ECO:0000256" key="1">
    <source>
        <dbReference type="ARBA" id="ARBA00008107"/>
    </source>
</evidence>
<gene>
    <name evidence="5" type="primary">phoU</name>
    <name evidence="5" type="ORF">ACFPN2_24285</name>
</gene>
<dbReference type="SUPFAM" id="SSF109755">
    <property type="entry name" value="PhoU-like"/>
    <property type="match status" value="1"/>
</dbReference>
<name>A0ABV8SX64_9GAMM</name>
<evidence type="ECO:0000256" key="3">
    <source>
        <dbReference type="PIRNR" id="PIRNR003107"/>
    </source>
</evidence>
<keyword evidence="2 3" id="KW-0592">Phosphate transport</keyword>
<comment type="subunit">
    <text evidence="3">Homodimer.</text>
</comment>
<keyword evidence="3" id="KW-0963">Cytoplasm</keyword>
<feature type="domain" description="PhoU" evidence="4">
    <location>
        <begin position="30"/>
        <end position="116"/>
    </location>
</feature>
<evidence type="ECO:0000259" key="4">
    <source>
        <dbReference type="Pfam" id="PF01895"/>
    </source>
</evidence>
<evidence type="ECO:0000313" key="6">
    <source>
        <dbReference type="Proteomes" id="UP001595904"/>
    </source>
</evidence>
<dbReference type="InterPro" id="IPR028366">
    <property type="entry name" value="PhoU"/>
</dbReference>
<comment type="subcellular location">
    <subcellularLocation>
        <location evidence="3">Cytoplasm</location>
    </subcellularLocation>
</comment>
<dbReference type="PANTHER" id="PTHR42930">
    <property type="entry name" value="PHOSPHATE-SPECIFIC TRANSPORT SYSTEM ACCESSORY PROTEIN PHOU"/>
    <property type="match status" value="1"/>
</dbReference>
<comment type="function">
    <text evidence="3">Plays a role in the regulation of phosphate uptake.</text>
</comment>
<protein>
    <recommendedName>
        <fullName evidence="3">Phosphate-specific transport system accessory protein PhoU</fullName>
    </recommendedName>
</protein>
<accession>A0ABV8SX64</accession>
<dbReference type="Gene3D" id="1.20.58.220">
    <property type="entry name" value="Phosphate transport system protein phou homolog 2, domain 2"/>
    <property type="match status" value="2"/>
</dbReference>
<dbReference type="Proteomes" id="UP001595904">
    <property type="component" value="Unassembled WGS sequence"/>
</dbReference>
<dbReference type="RefSeq" id="WP_380601419.1">
    <property type="nucleotide sequence ID" value="NZ_JBHSDU010000014.1"/>
</dbReference>
<evidence type="ECO:0000256" key="2">
    <source>
        <dbReference type="ARBA" id="ARBA00022592"/>
    </source>
</evidence>
<comment type="caution">
    <text evidence="5">The sequence shown here is derived from an EMBL/GenBank/DDBJ whole genome shotgun (WGS) entry which is preliminary data.</text>
</comment>
<dbReference type="NCBIfam" id="TIGR02135">
    <property type="entry name" value="phoU_full"/>
    <property type="match status" value="1"/>
</dbReference>
<organism evidence="5 6">
    <name type="scientific">Steroidobacter flavus</name>
    <dbReference type="NCBI Taxonomy" id="1842136"/>
    <lineage>
        <taxon>Bacteria</taxon>
        <taxon>Pseudomonadati</taxon>
        <taxon>Pseudomonadota</taxon>
        <taxon>Gammaproteobacteria</taxon>
        <taxon>Steroidobacterales</taxon>
        <taxon>Steroidobacteraceae</taxon>
        <taxon>Steroidobacter</taxon>
    </lineage>
</organism>
<feature type="domain" description="PhoU" evidence="4">
    <location>
        <begin position="136"/>
        <end position="221"/>
    </location>
</feature>
<dbReference type="Pfam" id="PF01895">
    <property type="entry name" value="PhoU"/>
    <property type="match status" value="2"/>
</dbReference>
<sequence length="244" mass="26311">MMNMGGSDPVEGHTAKAFDAVLSDLRLQIVGMGGLVIDQVSSAVRALLDGDATVAQLVLSREAKVNELERSIDREAFRLIALHQPVAGDLRMVKAASRIIVELERAGDEAKKIAKFAARVATGEPQGPVLAVARFLRHMAELTTGMLRDAVRSLDESNADMARAVQARDSELDDEFAAALRQILTLAMQDARYLGATIDTVFALKGLERIGDHAKNIAEQVVFVASGEDVRHQKKATEAGTPEQ</sequence>
<dbReference type="PIRSF" id="PIRSF003107">
    <property type="entry name" value="PhoU"/>
    <property type="match status" value="1"/>
</dbReference>
<dbReference type="EMBL" id="JBHSDU010000014">
    <property type="protein sequence ID" value="MFC4312223.1"/>
    <property type="molecule type" value="Genomic_DNA"/>
</dbReference>
<evidence type="ECO:0000313" key="5">
    <source>
        <dbReference type="EMBL" id="MFC4312223.1"/>
    </source>
</evidence>
<dbReference type="InterPro" id="IPR038078">
    <property type="entry name" value="PhoU-like_sf"/>
</dbReference>
<proteinExistence type="inferred from homology"/>
<dbReference type="InterPro" id="IPR026022">
    <property type="entry name" value="PhoU_dom"/>
</dbReference>
<reference evidence="6" key="1">
    <citation type="journal article" date="2019" name="Int. J. Syst. Evol. Microbiol.">
        <title>The Global Catalogue of Microorganisms (GCM) 10K type strain sequencing project: providing services to taxonomists for standard genome sequencing and annotation.</title>
        <authorList>
            <consortium name="The Broad Institute Genomics Platform"/>
            <consortium name="The Broad Institute Genome Sequencing Center for Infectious Disease"/>
            <person name="Wu L."/>
            <person name="Ma J."/>
        </authorList>
    </citation>
    <scope>NUCLEOTIDE SEQUENCE [LARGE SCALE GENOMIC DNA]</scope>
    <source>
        <strain evidence="6">CGMCC 1.10759</strain>
    </source>
</reference>
<comment type="similarity">
    <text evidence="1 3">Belongs to the PhoU family.</text>
</comment>
<keyword evidence="3" id="KW-0813">Transport</keyword>
<dbReference type="PANTHER" id="PTHR42930:SF3">
    <property type="entry name" value="PHOSPHATE-SPECIFIC TRANSPORT SYSTEM ACCESSORY PROTEIN PHOU"/>
    <property type="match status" value="1"/>
</dbReference>
<keyword evidence="6" id="KW-1185">Reference proteome</keyword>